<gene>
    <name evidence="2" type="ORF">MGSAQ_002247</name>
</gene>
<proteinExistence type="predicted"/>
<dbReference type="EMBL" id="AYSL01001265">
    <property type="protein sequence ID" value="KTF06262.1"/>
    <property type="molecule type" value="Genomic_DNA"/>
</dbReference>
<evidence type="ECO:0000259" key="1">
    <source>
        <dbReference type="Pfam" id="PF01370"/>
    </source>
</evidence>
<reference evidence="2" key="1">
    <citation type="submission" date="2013-11" db="EMBL/GenBank/DDBJ databases">
        <title>Microbial diversity, functional groups and degradation webs in Northern and Southern Mediterranean and Red Sea marine crude oil polluted sites.</title>
        <authorList>
            <person name="Daffonchio D."/>
            <person name="Mapelli F."/>
            <person name="Ferrer M."/>
            <person name="Richter M."/>
            <person name="Cherif A."/>
            <person name="Malkawi H.I."/>
            <person name="Yakimov M.M."/>
            <person name="Abdel-Fattah Y.R."/>
            <person name="Blaghen M."/>
            <person name="Golyshin P.N."/>
            <person name="Kalogerakis N."/>
            <person name="Boon N."/>
            <person name="Magagnini M."/>
            <person name="Fava F."/>
        </authorList>
    </citation>
    <scope>NUCLEOTIDE SEQUENCE</scope>
</reference>
<evidence type="ECO:0000313" key="2">
    <source>
        <dbReference type="EMBL" id="KTF06262.1"/>
    </source>
</evidence>
<organism evidence="2">
    <name type="scientific">marine sediment metagenome</name>
    <dbReference type="NCBI Taxonomy" id="412755"/>
    <lineage>
        <taxon>unclassified sequences</taxon>
        <taxon>metagenomes</taxon>
        <taxon>ecological metagenomes</taxon>
    </lineage>
</organism>
<accession>A0A1B6NTL6</accession>
<feature type="domain" description="NAD-dependent epimerase/dehydratase" evidence="1">
    <location>
        <begin position="1"/>
        <end position="47"/>
    </location>
</feature>
<keyword evidence="2" id="KW-0560">Oxidoreductase</keyword>
<name>A0A1B6NTL6_9ZZZZ</name>
<dbReference type="EC" id="1.1.1.133" evidence="2"/>
<dbReference type="GO" id="GO:0008831">
    <property type="term" value="F:dTDP-4-dehydrorhamnose reductase activity"/>
    <property type="evidence" value="ECO:0007669"/>
    <property type="project" value="UniProtKB-EC"/>
</dbReference>
<dbReference type="Gene3D" id="3.40.50.720">
    <property type="entry name" value="NAD(P)-binding Rossmann-like Domain"/>
    <property type="match status" value="1"/>
</dbReference>
<comment type="caution">
    <text evidence="2">The sequence shown here is derived from an EMBL/GenBank/DDBJ whole genome shotgun (WGS) entry which is preliminary data.</text>
</comment>
<dbReference type="Pfam" id="PF01370">
    <property type="entry name" value="Epimerase"/>
    <property type="match status" value="1"/>
</dbReference>
<sequence length="55" mass="6453">MVGRALVSELSKNSNIEIVTASRDQLDLTNQFAVKQFFKSHRVDEVYWRPQKWGE</sequence>
<dbReference type="AlphaFoldDB" id="A0A1B6NTL6"/>
<protein>
    <submittedName>
        <fullName evidence="2">dTDP-4-dehydrorhamnose reductase</fullName>
        <ecNumber evidence="2">1.1.1.133</ecNumber>
    </submittedName>
</protein>
<dbReference type="InterPro" id="IPR001509">
    <property type="entry name" value="Epimerase_deHydtase"/>
</dbReference>